<dbReference type="PANTHER" id="PTHR43827">
    <property type="entry name" value="2,5-DIKETO-D-GLUCONIC ACID REDUCTASE"/>
    <property type="match status" value="1"/>
</dbReference>
<reference evidence="5 6" key="1">
    <citation type="journal article" date="2019" name="Int. J. Syst. Evol. Microbiol.">
        <title>The Global Catalogue of Microorganisms (GCM) 10K type strain sequencing project: providing services to taxonomists for standard genome sequencing and annotation.</title>
        <authorList>
            <consortium name="The Broad Institute Genomics Platform"/>
            <consortium name="The Broad Institute Genome Sequencing Center for Infectious Disease"/>
            <person name="Wu L."/>
            <person name="Ma J."/>
        </authorList>
    </citation>
    <scope>NUCLEOTIDE SEQUENCE [LARGE SCALE GENOMIC DNA]</scope>
    <source>
        <strain evidence="5 6">CGMCC 1.10593</strain>
    </source>
</reference>
<evidence type="ECO:0000313" key="6">
    <source>
        <dbReference type="Proteomes" id="UP001597052"/>
    </source>
</evidence>
<keyword evidence="2" id="KW-0521">NADP</keyword>
<dbReference type="SUPFAM" id="SSF51430">
    <property type="entry name" value="NAD(P)-linked oxidoreductase"/>
    <property type="match status" value="1"/>
</dbReference>
<evidence type="ECO:0000259" key="4">
    <source>
        <dbReference type="Pfam" id="PF00248"/>
    </source>
</evidence>
<gene>
    <name evidence="5" type="ORF">ACFSBW_09035</name>
</gene>
<keyword evidence="3" id="KW-0560">Oxidoreductase</keyword>
<keyword evidence="6" id="KW-1185">Reference proteome</keyword>
<dbReference type="EMBL" id="JBHUDM010000002">
    <property type="protein sequence ID" value="MFD1642014.1"/>
    <property type="molecule type" value="Genomic_DNA"/>
</dbReference>
<comment type="caution">
    <text evidence="5">The sequence shown here is derived from an EMBL/GenBank/DDBJ whole genome shotgun (WGS) entry which is preliminary data.</text>
</comment>
<dbReference type="InterPro" id="IPR036812">
    <property type="entry name" value="NAD(P)_OxRdtase_dom_sf"/>
</dbReference>
<organism evidence="5 6">
    <name type="scientific">Halohasta litorea</name>
    <dbReference type="NCBI Taxonomy" id="869891"/>
    <lineage>
        <taxon>Archaea</taxon>
        <taxon>Methanobacteriati</taxon>
        <taxon>Methanobacteriota</taxon>
        <taxon>Stenosarchaea group</taxon>
        <taxon>Halobacteria</taxon>
        <taxon>Halobacteriales</taxon>
        <taxon>Haloferacaceae</taxon>
        <taxon>Halohasta</taxon>
    </lineage>
</organism>
<proteinExistence type="inferred from homology"/>
<dbReference type="Gene3D" id="3.20.20.100">
    <property type="entry name" value="NADP-dependent oxidoreductase domain"/>
    <property type="match status" value="1"/>
</dbReference>
<name>A0ABD6DA61_9EURY</name>
<evidence type="ECO:0000256" key="2">
    <source>
        <dbReference type="ARBA" id="ARBA00022857"/>
    </source>
</evidence>
<dbReference type="GO" id="GO:0016616">
    <property type="term" value="F:oxidoreductase activity, acting on the CH-OH group of donors, NAD or NADP as acceptor"/>
    <property type="evidence" value="ECO:0007669"/>
    <property type="project" value="UniProtKB-ARBA"/>
</dbReference>
<dbReference type="PRINTS" id="PR00069">
    <property type="entry name" value="ALDKETRDTASE"/>
</dbReference>
<feature type="domain" description="NADP-dependent oxidoreductase" evidence="4">
    <location>
        <begin position="6"/>
        <end position="246"/>
    </location>
</feature>
<evidence type="ECO:0000256" key="3">
    <source>
        <dbReference type="ARBA" id="ARBA00023002"/>
    </source>
</evidence>
<sequence length="254" mass="27877">MELPPIGLGTMGVDDPSTITTALDVGYRHLDTAQIYDTEGVIGDGLAASTVDREALIVATKVWADSLAPDDVSETTQASLHRLGLERVDLLYVHRPIDSYDPERTLAAFDQLYSDRIIGGIGLSNFTIDQLETARNLLSAPIAAHQVEFHPLWWSEALLTHAQTHDYQVVAYSPLAGGTVNEIEAVVDIATTHDTTPETVAIAWLLSKPNVVTIPKASSRRHLEANLAARQLTLTDDECRRIDDIDRTLELYPE</sequence>
<dbReference type="InterPro" id="IPR018170">
    <property type="entry name" value="Aldo/ket_reductase_CS"/>
</dbReference>
<dbReference type="Pfam" id="PF00248">
    <property type="entry name" value="Aldo_ket_red"/>
    <property type="match status" value="1"/>
</dbReference>
<dbReference type="RefSeq" id="WP_256395610.1">
    <property type="nucleotide sequence ID" value="NZ_JANHDJ010000002.1"/>
</dbReference>
<dbReference type="Proteomes" id="UP001597052">
    <property type="component" value="Unassembled WGS sequence"/>
</dbReference>
<protein>
    <submittedName>
        <fullName evidence="5">Aldo/keto reductase</fullName>
    </submittedName>
</protein>
<accession>A0ABD6DA61</accession>
<dbReference type="InterPro" id="IPR023210">
    <property type="entry name" value="NADP_OxRdtase_dom"/>
</dbReference>
<dbReference type="PROSITE" id="PS00798">
    <property type="entry name" value="ALDOKETO_REDUCTASE_1"/>
    <property type="match status" value="1"/>
</dbReference>
<comment type="similarity">
    <text evidence="1">Belongs to the aldo/keto reductase family.</text>
</comment>
<dbReference type="AlphaFoldDB" id="A0ABD6DA61"/>
<dbReference type="InterPro" id="IPR020471">
    <property type="entry name" value="AKR"/>
</dbReference>
<dbReference type="PANTHER" id="PTHR43827:SF3">
    <property type="entry name" value="NADP-DEPENDENT OXIDOREDUCTASE DOMAIN-CONTAINING PROTEIN"/>
    <property type="match status" value="1"/>
</dbReference>
<evidence type="ECO:0000256" key="1">
    <source>
        <dbReference type="ARBA" id="ARBA00007905"/>
    </source>
</evidence>
<dbReference type="PIRSF" id="PIRSF000097">
    <property type="entry name" value="AKR"/>
    <property type="match status" value="1"/>
</dbReference>
<evidence type="ECO:0000313" key="5">
    <source>
        <dbReference type="EMBL" id="MFD1642014.1"/>
    </source>
</evidence>